<evidence type="ECO:0000259" key="7">
    <source>
        <dbReference type="Pfam" id="PF00441"/>
    </source>
</evidence>
<dbReference type="RefSeq" id="WP_378286706.1">
    <property type="nucleotide sequence ID" value="NZ_JBHSON010000060.1"/>
</dbReference>
<reference evidence="11" key="1">
    <citation type="journal article" date="2019" name="Int. J. Syst. Evol. Microbiol.">
        <title>The Global Catalogue of Microorganisms (GCM) 10K type strain sequencing project: providing services to taxonomists for standard genome sequencing and annotation.</title>
        <authorList>
            <consortium name="The Broad Institute Genomics Platform"/>
            <consortium name="The Broad Institute Genome Sequencing Center for Infectious Disease"/>
            <person name="Wu L."/>
            <person name="Ma J."/>
        </authorList>
    </citation>
    <scope>NUCLEOTIDE SEQUENCE [LARGE SCALE GENOMIC DNA]</scope>
    <source>
        <strain evidence="11">KCTC 42087</strain>
    </source>
</reference>
<comment type="cofactor">
    <cofactor evidence="1 6">
        <name>FAD</name>
        <dbReference type="ChEBI" id="CHEBI:57692"/>
    </cofactor>
</comment>
<evidence type="ECO:0000259" key="9">
    <source>
        <dbReference type="Pfam" id="PF02771"/>
    </source>
</evidence>
<dbReference type="InterPro" id="IPR006091">
    <property type="entry name" value="Acyl-CoA_Oxase/DH_mid-dom"/>
</dbReference>
<feature type="domain" description="Acyl-CoA oxidase/dehydrogenase middle" evidence="8">
    <location>
        <begin position="123"/>
        <end position="217"/>
    </location>
</feature>
<comment type="caution">
    <text evidence="10">The sequence shown here is derived from an EMBL/GenBank/DDBJ whole genome shotgun (WGS) entry which is preliminary data.</text>
</comment>
<dbReference type="Pfam" id="PF02770">
    <property type="entry name" value="Acyl-CoA_dh_M"/>
    <property type="match status" value="1"/>
</dbReference>
<evidence type="ECO:0000256" key="2">
    <source>
        <dbReference type="ARBA" id="ARBA00009347"/>
    </source>
</evidence>
<feature type="domain" description="Acyl-CoA dehydrogenase/oxidase C-terminal" evidence="7">
    <location>
        <begin position="229"/>
        <end position="372"/>
    </location>
</feature>
<comment type="similarity">
    <text evidence="2 6">Belongs to the acyl-CoA dehydrogenase family.</text>
</comment>
<keyword evidence="3 6" id="KW-0285">Flavoprotein</keyword>
<name>A0ABW1A5R1_9ACTN</name>
<evidence type="ECO:0000259" key="8">
    <source>
        <dbReference type="Pfam" id="PF02770"/>
    </source>
</evidence>
<evidence type="ECO:0000256" key="6">
    <source>
        <dbReference type="RuleBase" id="RU362125"/>
    </source>
</evidence>
<dbReference type="InterPro" id="IPR009100">
    <property type="entry name" value="AcylCoA_DH/oxidase_NM_dom_sf"/>
</dbReference>
<dbReference type="Gene3D" id="1.10.540.10">
    <property type="entry name" value="Acyl-CoA dehydrogenase/oxidase, N-terminal domain"/>
    <property type="match status" value="1"/>
</dbReference>
<evidence type="ECO:0000256" key="4">
    <source>
        <dbReference type="ARBA" id="ARBA00022827"/>
    </source>
</evidence>
<dbReference type="InterPro" id="IPR009075">
    <property type="entry name" value="AcylCo_DH/oxidase_C"/>
</dbReference>
<organism evidence="10 11">
    <name type="scientific">Actinomadura rugatobispora</name>
    <dbReference type="NCBI Taxonomy" id="1994"/>
    <lineage>
        <taxon>Bacteria</taxon>
        <taxon>Bacillati</taxon>
        <taxon>Actinomycetota</taxon>
        <taxon>Actinomycetes</taxon>
        <taxon>Streptosporangiales</taxon>
        <taxon>Thermomonosporaceae</taxon>
        <taxon>Actinomadura</taxon>
    </lineage>
</organism>
<evidence type="ECO:0000256" key="1">
    <source>
        <dbReference type="ARBA" id="ARBA00001974"/>
    </source>
</evidence>
<dbReference type="Proteomes" id="UP001596074">
    <property type="component" value="Unassembled WGS sequence"/>
</dbReference>
<sequence length="376" mass="41404">MNLDETPAEAAFRAEVRDRLMAEIVPLVSGRPVGFAERLEADRRLAAAGYLGYSWPTRFGGAGGDPIMAGILDEECSRAGVPRSLSPSRFGADLLAPALMAHGTDDQLAELLPGIRDCRTIWCQGFSETEAGSDLANVQSFATDAGDHLVLNGSKVWTTQAHEADWCFALVRTSRDRPRHRNLSFVLFDMKQPGASIRPITQLTGEAEFNELHFDGVRVEHRHVIGGIDDGWRVAMTVVGAERSYGQLSRYRNYLGQLKAVAAMIQRAEAGPRSTWLRELGELTADVTGIRNSSYKITSLAAAREPLGVLPSMTKLWWSSTHQRLMDLGQEVAVATGTDLDHWQTEWLRSRGESIYAGTSQVQRNIVAERMLGLPK</sequence>
<protein>
    <submittedName>
        <fullName evidence="10">Acyl-CoA dehydrogenase family protein</fullName>
    </submittedName>
</protein>
<proteinExistence type="inferred from homology"/>
<dbReference type="InterPro" id="IPR036250">
    <property type="entry name" value="AcylCo_DH-like_C"/>
</dbReference>
<dbReference type="EMBL" id="JBHSON010000060">
    <property type="protein sequence ID" value="MFC5750880.1"/>
    <property type="molecule type" value="Genomic_DNA"/>
</dbReference>
<dbReference type="PANTHER" id="PTHR43292:SF3">
    <property type="entry name" value="ACYL-COA DEHYDROGENASE FADE29"/>
    <property type="match status" value="1"/>
</dbReference>
<evidence type="ECO:0000313" key="11">
    <source>
        <dbReference type="Proteomes" id="UP001596074"/>
    </source>
</evidence>
<keyword evidence="5 6" id="KW-0560">Oxidoreductase</keyword>
<keyword evidence="4 6" id="KW-0274">FAD</keyword>
<evidence type="ECO:0000313" key="10">
    <source>
        <dbReference type="EMBL" id="MFC5750880.1"/>
    </source>
</evidence>
<keyword evidence="11" id="KW-1185">Reference proteome</keyword>
<dbReference type="Pfam" id="PF02771">
    <property type="entry name" value="Acyl-CoA_dh_N"/>
    <property type="match status" value="1"/>
</dbReference>
<accession>A0ABW1A5R1</accession>
<dbReference type="InterPro" id="IPR013786">
    <property type="entry name" value="AcylCoA_DH/ox_N"/>
</dbReference>
<gene>
    <name evidence="10" type="ORF">ACFPZN_35125</name>
</gene>
<dbReference type="InterPro" id="IPR046373">
    <property type="entry name" value="Acyl-CoA_Oxase/DH_mid-dom_sf"/>
</dbReference>
<dbReference type="InterPro" id="IPR037069">
    <property type="entry name" value="AcylCoA_DH/ox_N_sf"/>
</dbReference>
<dbReference type="InterPro" id="IPR052161">
    <property type="entry name" value="Mycobact_Acyl-CoA_DH"/>
</dbReference>
<evidence type="ECO:0000256" key="5">
    <source>
        <dbReference type="ARBA" id="ARBA00023002"/>
    </source>
</evidence>
<dbReference type="PANTHER" id="PTHR43292">
    <property type="entry name" value="ACYL-COA DEHYDROGENASE"/>
    <property type="match status" value="1"/>
</dbReference>
<feature type="domain" description="Acyl-CoA dehydrogenase/oxidase N-terminal" evidence="9">
    <location>
        <begin position="6"/>
        <end position="115"/>
    </location>
</feature>
<dbReference type="Pfam" id="PF00441">
    <property type="entry name" value="Acyl-CoA_dh_1"/>
    <property type="match status" value="1"/>
</dbReference>
<dbReference type="SUPFAM" id="SSF56645">
    <property type="entry name" value="Acyl-CoA dehydrogenase NM domain-like"/>
    <property type="match status" value="1"/>
</dbReference>
<dbReference type="Gene3D" id="2.40.110.10">
    <property type="entry name" value="Butyryl-CoA Dehydrogenase, subunit A, domain 2"/>
    <property type="match status" value="1"/>
</dbReference>
<evidence type="ECO:0000256" key="3">
    <source>
        <dbReference type="ARBA" id="ARBA00022630"/>
    </source>
</evidence>
<dbReference type="SUPFAM" id="SSF47203">
    <property type="entry name" value="Acyl-CoA dehydrogenase C-terminal domain-like"/>
    <property type="match status" value="1"/>
</dbReference>
<dbReference type="Gene3D" id="1.20.140.10">
    <property type="entry name" value="Butyryl-CoA Dehydrogenase, subunit A, domain 3"/>
    <property type="match status" value="1"/>
</dbReference>